<evidence type="ECO:0000256" key="1">
    <source>
        <dbReference type="SAM" id="MobiDB-lite"/>
    </source>
</evidence>
<proteinExistence type="predicted"/>
<reference evidence="2 3" key="1">
    <citation type="submission" date="2023-08" db="EMBL/GenBank/DDBJ databases">
        <title>Black Yeasts Isolated from many extreme environments.</title>
        <authorList>
            <person name="Coleine C."/>
            <person name="Stajich J.E."/>
            <person name="Selbmann L."/>
        </authorList>
    </citation>
    <scope>NUCLEOTIDE SEQUENCE [LARGE SCALE GENOMIC DNA]</scope>
    <source>
        <strain evidence="2 3">CCFEE 5792</strain>
    </source>
</reference>
<name>A0AAV9N806_9EURO</name>
<dbReference type="EMBL" id="JAVRRD010000019">
    <property type="protein sequence ID" value="KAK5049466.1"/>
    <property type="molecule type" value="Genomic_DNA"/>
</dbReference>
<feature type="region of interest" description="Disordered" evidence="1">
    <location>
        <begin position="1"/>
        <end position="59"/>
    </location>
</feature>
<feature type="compositionally biased region" description="Polar residues" evidence="1">
    <location>
        <begin position="108"/>
        <end position="123"/>
    </location>
</feature>
<evidence type="ECO:0000313" key="2">
    <source>
        <dbReference type="EMBL" id="KAK5049466.1"/>
    </source>
</evidence>
<dbReference type="InterPro" id="IPR021858">
    <property type="entry name" value="Fun_TF"/>
</dbReference>
<gene>
    <name evidence="2" type="ORF">LTR84_004395</name>
</gene>
<evidence type="ECO:0000313" key="3">
    <source>
        <dbReference type="Proteomes" id="UP001358417"/>
    </source>
</evidence>
<dbReference type="AlphaFoldDB" id="A0AAV9N806"/>
<comment type="caution">
    <text evidence="2">The sequence shown here is derived from an EMBL/GenBank/DDBJ whole genome shotgun (WGS) entry which is preliminary data.</text>
</comment>
<dbReference type="RefSeq" id="XP_064704511.1">
    <property type="nucleotide sequence ID" value="XM_064847972.1"/>
</dbReference>
<accession>A0AAV9N806</accession>
<dbReference type="PANTHER" id="PTHR37540">
    <property type="entry name" value="TRANSCRIPTION FACTOR (ACR-2), PUTATIVE-RELATED-RELATED"/>
    <property type="match status" value="1"/>
</dbReference>
<feature type="compositionally biased region" description="Low complexity" evidence="1">
    <location>
        <begin position="50"/>
        <end position="59"/>
    </location>
</feature>
<dbReference type="Pfam" id="PF11951">
    <property type="entry name" value="Fungal_trans_2"/>
    <property type="match status" value="1"/>
</dbReference>
<dbReference type="PANTHER" id="PTHR37540:SF5">
    <property type="entry name" value="TRANSCRIPTION FACTOR DOMAIN-CONTAINING PROTEIN"/>
    <property type="match status" value="1"/>
</dbReference>
<dbReference type="Proteomes" id="UP001358417">
    <property type="component" value="Unassembled WGS sequence"/>
</dbReference>
<feature type="compositionally biased region" description="Polar residues" evidence="1">
    <location>
        <begin position="40"/>
        <end position="49"/>
    </location>
</feature>
<protein>
    <recommendedName>
        <fullName evidence="4">Transcription factor domain-containing protein</fullName>
    </recommendedName>
</protein>
<feature type="region of interest" description="Disordered" evidence="1">
    <location>
        <begin position="74"/>
        <end position="94"/>
    </location>
</feature>
<feature type="compositionally biased region" description="Polar residues" evidence="1">
    <location>
        <begin position="7"/>
        <end position="29"/>
    </location>
</feature>
<keyword evidence="3" id="KW-1185">Reference proteome</keyword>
<sequence>MADQQGEDQSTSPNYMFVTSTSEGKTKNNSLRRSHVMHSQIKTRTQPNKSYSLSPPQVLPSLLAGKRSFRLARREPQAQSNLRSPPPPPLLAPAQRPIRASMGVVNPSATNQVDLSDPPQRSSTKVEDLSADEKQTLLRLSTSPLLLFGNSRLDSLGVLPMKLTPWDEVLVDRFCHYEKWPWCPVSGQTLWSPFALSDELAFSATMYSWSVGIGSRLMGKSASAWLESNPDIMQHRLSTISLVNARISDPEEAVKDQTIAAVTVVAHLELLYGTREAASQHMNGLKALVEMRGGFKTFVTPLQLLLQRLLSWVDIVYSQLFEVPPMFPPAEIWDITWYSRDQMTLPGSPLGLLPRGLVSANIPHDEVLEALQDVRELCEAQKARPMSGLQDHERMLRCDMFLKIESRLNIVVKLISRTATDCSSPRDRTGLVWKATALSALVFVHHFLRGNPLRHRQYGVLVPMLQETLLEMTPDFQELAFARPLLFWILSVACVTSNGLSCHDWLVEKLSMTCSSYLMDWRDLRLLLIGFLWTGSDDDDKYASIWRMLDHYQGNLQSQAENITTSIA</sequence>
<evidence type="ECO:0008006" key="4">
    <source>
        <dbReference type="Google" id="ProtNLM"/>
    </source>
</evidence>
<feature type="region of interest" description="Disordered" evidence="1">
    <location>
        <begin position="108"/>
        <end position="130"/>
    </location>
</feature>
<dbReference type="GeneID" id="89972573"/>
<organism evidence="2 3">
    <name type="scientific">Exophiala bonariae</name>
    <dbReference type="NCBI Taxonomy" id="1690606"/>
    <lineage>
        <taxon>Eukaryota</taxon>
        <taxon>Fungi</taxon>
        <taxon>Dikarya</taxon>
        <taxon>Ascomycota</taxon>
        <taxon>Pezizomycotina</taxon>
        <taxon>Eurotiomycetes</taxon>
        <taxon>Chaetothyriomycetidae</taxon>
        <taxon>Chaetothyriales</taxon>
        <taxon>Herpotrichiellaceae</taxon>
        <taxon>Exophiala</taxon>
    </lineage>
</organism>